<evidence type="ECO:0000313" key="4">
    <source>
        <dbReference type="Proteomes" id="UP000559027"/>
    </source>
</evidence>
<keyword evidence="2" id="KW-0472">Membrane</keyword>
<keyword evidence="2" id="KW-1133">Transmembrane helix</keyword>
<sequence>MSRYLSTLTQSQTGDHAQQANRARYIVLLKGIFDVFFALGIIFLPIAAYDGPVPAFVSKITGLQYIYHDADPGGAYAIASLIMGCGVAALSAGMSHQDDAYKTIATLNGVFAYTALLGCIFSPKKFGSSTLLLAAIQDVAWFFLIINAGGYTIGETIGLKHAVERLSKKKEEVEQERERREREQHIRGGKEHYDEKEGYGATGTTTGSGRNGGNTTQSQSAGYGGQQYRQQHQQSSPSGGGYGGSGYGTGAQQHGGTGSGGQQQQQQRFGSGGSGIEGEFGSHGLKSERARGVEHQ</sequence>
<evidence type="ECO:0000256" key="1">
    <source>
        <dbReference type="SAM" id="MobiDB-lite"/>
    </source>
</evidence>
<dbReference type="AlphaFoldDB" id="A0A8H5FZM4"/>
<feature type="compositionally biased region" description="Gly residues" evidence="1">
    <location>
        <begin position="238"/>
        <end position="261"/>
    </location>
</feature>
<feature type="transmembrane region" description="Helical" evidence="2">
    <location>
        <begin position="27"/>
        <end position="49"/>
    </location>
</feature>
<feature type="compositionally biased region" description="Basic and acidic residues" evidence="1">
    <location>
        <begin position="167"/>
        <end position="198"/>
    </location>
</feature>
<accession>A0A8H5FZM4</accession>
<comment type="caution">
    <text evidence="3">The sequence shown here is derived from an EMBL/GenBank/DDBJ whole genome shotgun (WGS) entry which is preliminary data.</text>
</comment>
<organism evidence="3 4">
    <name type="scientific">Leucocoprinus leucothites</name>
    <dbReference type="NCBI Taxonomy" id="201217"/>
    <lineage>
        <taxon>Eukaryota</taxon>
        <taxon>Fungi</taxon>
        <taxon>Dikarya</taxon>
        <taxon>Basidiomycota</taxon>
        <taxon>Agaricomycotina</taxon>
        <taxon>Agaricomycetes</taxon>
        <taxon>Agaricomycetidae</taxon>
        <taxon>Agaricales</taxon>
        <taxon>Agaricineae</taxon>
        <taxon>Agaricaceae</taxon>
        <taxon>Leucocoprinus</taxon>
    </lineage>
</organism>
<feature type="region of interest" description="Disordered" evidence="1">
    <location>
        <begin position="167"/>
        <end position="296"/>
    </location>
</feature>
<feature type="transmembrane region" description="Helical" evidence="2">
    <location>
        <begin position="73"/>
        <end position="92"/>
    </location>
</feature>
<feature type="transmembrane region" description="Helical" evidence="2">
    <location>
        <begin position="104"/>
        <end position="123"/>
    </location>
</feature>
<dbReference type="Proteomes" id="UP000559027">
    <property type="component" value="Unassembled WGS sequence"/>
</dbReference>
<feature type="compositionally biased region" description="Basic and acidic residues" evidence="1">
    <location>
        <begin position="285"/>
        <end position="296"/>
    </location>
</feature>
<dbReference type="EMBL" id="JAACJO010000008">
    <property type="protein sequence ID" value="KAF5355106.1"/>
    <property type="molecule type" value="Genomic_DNA"/>
</dbReference>
<evidence type="ECO:0000313" key="3">
    <source>
        <dbReference type="EMBL" id="KAF5355106.1"/>
    </source>
</evidence>
<dbReference type="OrthoDB" id="2881112at2759"/>
<reference evidence="3 4" key="1">
    <citation type="journal article" date="2020" name="ISME J.">
        <title>Uncovering the hidden diversity of litter-decomposition mechanisms in mushroom-forming fungi.</title>
        <authorList>
            <person name="Floudas D."/>
            <person name="Bentzer J."/>
            <person name="Ahren D."/>
            <person name="Johansson T."/>
            <person name="Persson P."/>
            <person name="Tunlid A."/>
        </authorList>
    </citation>
    <scope>NUCLEOTIDE SEQUENCE [LARGE SCALE GENOMIC DNA]</scope>
    <source>
        <strain evidence="3 4">CBS 146.42</strain>
    </source>
</reference>
<feature type="transmembrane region" description="Helical" evidence="2">
    <location>
        <begin position="139"/>
        <end position="159"/>
    </location>
</feature>
<protein>
    <submittedName>
        <fullName evidence="3">Uncharacterized protein</fullName>
    </submittedName>
</protein>
<keyword evidence="2" id="KW-0812">Transmembrane</keyword>
<proteinExistence type="predicted"/>
<evidence type="ECO:0000256" key="2">
    <source>
        <dbReference type="SAM" id="Phobius"/>
    </source>
</evidence>
<feature type="compositionally biased region" description="Low complexity" evidence="1">
    <location>
        <begin position="202"/>
        <end position="237"/>
    </location>
</feature>
<gene>
    <name evidence="3" type="ORF">D9756_005558</name>
</gene>
<name>A0A8H5FZM4_9AGAR</name>
<keyword evidence="4" id="KW-1185">Reference proteome</keyword>